<organism evidence="1 2">
    <name type="scientific">Elysia crispata</name>
    <name type="common">lettuce slug</name>
    <dbReference type="NCBI Taxonomy" id="231223"/>
    <lineage>
        <taxon>Eukaryota</taxon>
        <taxon>Metazoa</taxon>
        <taxon>Spiralia</taxon>
        <taxon>Lophotrochozoa</taxon>
        <taxon>Mollusca</taxon>
        <taxon>Gastropoda</taxon>
        <taxon>Heterobranchia</taxon>
        <taxon>Euthyneura</taxon>
        <taxon>Panpulmonata</taxon>
        <taxon>Sacoglossa</taxon>
        <taxon>Placobranchoidea</taxon>
        <taxon>Plakobranchidae</taxon>
        <taxon>Elysia</taxon>
    </lineage>
</organism>
<sequence>MSSPPDTEIPYRHSQWKPIGLPRDSVAVCFLISIHCVDREEIIHHISLFAVESILAGSRSSKNSTVCCAMLCGFDTESSASCIETSFSFSENAQRPVVYSLSARVACCGTGAAGPRLALAATVLAATPQPLKDGRVLVLRFYWHNGDSQKCAI</sequence>
<gene>
    <name evidence="1" type="ORF">RRG08_019681</name>
</gene>
<protein>
    <submittedName>
        <fullName evidence="1">Uncharacterized protein</fullName>
    </submittedName>
</protein>
<dbReference type="Proteomes" id="UP001283361">
    <property type="component" value="Unassembled WGS sequence"/>
</dbReference>
<name>A0AAE0YW49_9GAST</name>
<evidence type="ECO:0000313" key="2">
    <source>
        <dbReference type="Proteomes" id="UP001283361"/>
    </source>
</evidence>
<dbReference type="EMBL" id="JAWDGP010005289">
    <property type="protein sequence ID" value="KAK3758208.1"/>
    <property type="molecule type" value="Genomic_DNA"/>
</dbReference>
<keyword evidence="2" id="KW-1185">Reference proteome</keyword>
<evidence type="ECO:0000313" key="1">
    <source>
        <dbReference type="EMBL" id="KAK3758208.1"/>
    </source>
</evidence>
<proteinExistence type="predicted"/>
<reference evidence="1" key="1">
    <citation type="journal article" date="2023" name="G3 (Bethesda)">
        <title>A reference genome for the long-term kleptoplast-retaining sea slug Elysia crispata morphotype clarki.</title>
        <authorList>
            <person name="Eastman K.E."/>
            <person name="Pendleton A.L."/>
            <person name="Shaikh M.A."/>
            <person name="Suttiyut T."/>
            <person name="Ogas R."/>
            <person name="Tomko P."/>
            <person name="Gavelis G."/>
            <person name="Widhalm J.R."/>
            <person name="Wisecaver J.H."/>
        </authorList>
    </citation>
    <scope>NUCLEOTIDE SEQUENCE</scope>
    <source>
        <strain evidence="1">ECLA1</strain>
    </source>
</reference>
<comment type="caution">
    <text evidence="1">The sequence shown here is derived from an EMBL/GenBank/DDBJ whole genome shotgun (WGS) entry which is preliminary data.</text>
</comment>
<dbReference type="AlphaFoldDB" id="A0AAE0YW49"/>
<accession>A0AAE0YW49</accession>